<gene>
    <name evidence="1" type="ORF">M493_04035</name>
</gene>
<dbReference type="STRING" id="1921421.M493_04035"/>
<name>S5ZL95_GEOG3</name>
<accession>S5ZL95</accession>
<dbReference type="HOGENOM" id="CLU_2915932_0_0_9"/>
<dbReference type="Proteomes" id="UP000015500">
    <property type="component" value="Chromosome"/>
</dbReference>
<evidence type="ECO:0000313" key="2">
    <source>
        <dbReference type="Proteomes" id="UP000015500"/>
    </source>
</evidence>
<reference evidence="1 2" key="1">
    <citation type="journal article" date="2014" name="Genome Announc.">
        <title>Complete Genome Sequence of the Thermophilic Polychlorinated Biphenyl Degrader Geobacillus sp. Strain JF8 (NBRC 109937).</title>
        <authorList>
            <person name="Shintani M."/>
            <person name="Ohtsubo Y."/>
            <person name="Fukuda K."/>
            <person name="Hosoyama A."/>
            <person name="Ohji S."/>
            <person name="Yamazoe A."/>
            <person name="Fujita N."/>
            <person name="Nagata Y."/>
            <person name="Tsuda M."/>
            <person name="Hatta T."/>
            <person name="Kimbara K."/>
        </authorList>
    </citation>
    <scope>NUCLEOTIDE SEQUENCE [LARGE SCALE GENOMIC DNA]</scope>
    <source>
        <strain evidence="1 2">JF8</strain>
    </source>
</reference>
<dbReference type="AlphaFoldDB" id="S5ZL95"/>
<dbReference type="KEGG" id="gjf:M493_04035"/>
<evidence type="ECO:0000313" key="1">
    <source>
        <dbReference type="EMBL" id="AGT31113.1"/>
    </source>
</evidence>
<proteinExistence type="predicted"/>
<dbReference type="EMBL" id="CP006254">
    <property type="protein sequence ID" value="AGT31113.1"/>
    <property type="molecule type" value="Genomic_DNA"/>
</dbReference>
<organism evidence="1 2">
    <name type="scientific">Geobacillus genomosp. 3</name>
    <dbReference type="NCBI Taxonomy" id="1921421"/>
    <lineage>
        <taxon>Bacteria</taxon>
        <taxon>Bacillati</taxon>
        <taxon>Bacillota</taxon>
        <taxon>Bacilli</taxon>
        <taxon>Bacillales</taxon>
        <taxon>Anoxybacillaceae</taxon>
        <taxon>Geobacillus</taxon>
    </lineage>
</organism>
<dbReference type="PATRIC" id="fig|1345697.3.peg.708"/>
<sequence>MVMEKLMTAEEILEAIQPMSNEERWKWLDKMFVSKKQRPSPGAENSLLFYHPEPRSFHFDA</sequence>
<protein>
    <submittedName>
        <fullName evidence="1">Uncharacterized protein</fullName>
    </submittedName>
</protein>
<keyword evidence="2" id="KW-1185">Reference proteome</keyword>